<dbReference type="EMBL" id="JBBNAF010000005">
    <property type="protein sequence ID" value="KAK9143708.1"/>
    <property type="molecule type" value="Genomic_DNA"/>
</dbReference>
<organism evidence="3 4">
    <name type="scientific">Stephania yunnanensis</name>
    <dbReference type="NCBI Taxonomy" id="152371"/>
    <lineage>
        <taxon>Eukaryota</taxon>
        <taxon>Viridiplantae</taxon>
        <taxon>Streptophyta</taxon>
        <taxon>Embryophyta</taxon>
        <taxon>Tracheophyta</taxon>
        <taxon>Spermatophyta</taxon>
        <taxon>Magnoliopsida</taxon>
        <taxon>Ranunculales</taxon>
        <taxon>Menispermaceae</taxon>
        <taxon>Menispermoideae</taxon>
        <taxon>Cissampelideae</taxon>
        <taxon>Stephania</taxon>
    </lineage>
</organism>
<gene>
    <name evidence="3" type="ORF">Syun_013108</name>
</gene>
<comment type="caution">
    <text evidence="3">The sequence shown here is derived from an EMBL/GenBank/DDBJ whole genome shotgun (WGS) entry which is preliminary data.</text>
</comment>
<feature type="compositionally biased region" description="Basic residues" evidence="2">
    <location>
        <begin position="1"/>
        <end position="10"/>
    </location>
</feature>
<sequence>MSKVVGRAKRAGKDSESQRSEKKRISAEDFDLDISSDIKGIISALHQIRERAQKDDQKKSEETIASVALDISSMLDDAKSKLEKDRQSFAKTLLKSSKECELSLKDGIAKFQAVYERLCKEKALHLQAYEDSVNCNLLEEEEEKAFDVKAEDMFNKYEAEKKKLLIRYEQQRKREKAMLSELEKACGDKIAAVEGSLRKKKQDDKCFNMLRKSLGSFLESELRRSKEDKAQLVIGCKAKDDSKLHA</sequence>
<feature type="region of interest" description="Disordered" evidence="2">
    <location>
        <begin position="1"/>
        <end position="24"/>
    </location>
</feature>
<dbReference type="Proteomes" id="UP001420932">
    <property type="component" value="Unassembled WGS sequence"/>
</dbReference>
<evidence type="ECO:0000256" key="2">
    <source>
        <dbReference type="SAM" id="MobiDB-lite"/>
    </source>
</evidence>
<name>A0AAP0PG09_9MAGN</name>
<protein>
    <submittedName>
        <fullName evidence="3">Uncharacterized protein</fullName>
    </submittedName>
</protein>
<dbReference type="PANTHER" id="PTHR35295">
    <property type="entry name" value="DNA LIGASE-LIKE PROTEIN"/>
    <property type="match status" value="1"/>
</dbReference>
<evidence type="ECO:0000313" key="4">
    <source>
        <dbReference type="Proteomes" id="UP001420932"/>
    </source>
</evidence>
<keyword evidence="1" id="KW-0175">Coiled coil</keyword>
<reference evidence="3 4" key="1">
    <citation type="submission" date="2024-01" db="EMBL/GenBank/DDBJ databases">
        <title>Genome assemblies of Stephania.</title>
        <authorList>
            <person name="Yang L."/>
        </authorList>
    </citation>
    <scope>NUCLEOTIDE SEQUENCE [LARGE SCALE GENOMIC DNA]</scope>
    <source>
        <strain evidence="3">YNDBR</strain>
        <tissue evidence="3">Leaf</tissue>
    </source>
</reference>
<feature type="compositionally biased region" description="Basic and acidic residues" evidence="2">
    <location>
        <begin position="11"/>
        <end position="24"/>
    </location>
</feature>
<evidence type="ECO:0000313" key="3">
    <source>
        <dbReference type="EMBL" id="KAK9143708.1"/>
    </source>
</evidence>
<dbReference type="PANTHER" id="PTHR35295:SF1">
    <property type="entry name" value="DNA LIGASE-LIKE PROTEIN"/>
    <property type="match status" value="1"/>
</dbReference>
<accession>A0AAP0PG09</accession>
<keyword evidence="4" id="KW-1185">Reference proteome</keyword>
<evidence type="ECO:0000256" key="1">
    <source>
        <dbReference type="SAM" id="Coils"/>
    </source>
</evidence>
<proteinExistence type="predicted"/>
<feature type="coiled-coil region" evidence="1">
    <location>
        <begin position="154"/>
        <end position="185"/>
    </location>
</feature>
<dbReference type="AlphaFoldDB" id="A0AAP0PG09"/>